<organism evidence="2">
    <name type="scientific">marine sediment metagenome</name>
    <dbReference type="NCBI Taxonomy" id="412755"/>
    <lineage>
        <taxon>unclassified sequences</taxon>
        <taxon>metagenomes</taxon>
        <taxon>ecological metagenomes</taxon>
    </lineage>
</organism>
<dbReference type="Pfam" id="PF15569">
    <property type="entry name" value="Imm40"/>
    <property type="match status" value="1"/>
</dbReference>
<feature type="domain" description="Immunity protein 40" evidence="1">
    <location>
        <begin position="48"/>
        <end position="138"/>
    </location>
</feature>
<evidence type="ECO:0000259" key="1">
    <source>
        <dbReference type="Pfam" id="PF15569"/>
    </source>
</evidence>
<dbReference type="EMBL" id="LAZR01000061">
    <property type="protein sequence ID" value="KKN96911.1"/>
    <property type="molecule type" value="Genomic_DNA"/>
</dbReference>
<evidence type="ECO:0000313" key="2">
    <source>
        <dbReference type="EMBL" id="KKN96911.1"/>
    </source>
</evidence>
<name>A0A0F9XD43_9ZZZZ</name>
<accession>A0A0F9XD43</accession>
<protein>
    <recommendedName>
        <fullName evidence="1">Immunity protein 40 domain-containing protein</fullName>
    </recommendedName>
</protein>
<reference evidence="2" key="1">
    <citation type="journal article" date="2015" name="Nature">
        <title>Complex archaea that bridge the gap between prokaryotes and eukaryotes.</title>
        <authorList>
            <person name="Spang A."/>
            <person name="Saw J.H."/>
            <person name="Jorgensen S.L."/>
            <person name="Zaremba-Niedzwiedzka K."/>
            <person name="Martijn J."/>
            <person name="Lind A.E."/>
            <person name="van Eijk R."/>
            <person name="Schleper C."/>
            <person name="Guy L."/>
            <person name="Ettema T.J."/>
        </authorList>
    </citation>
    <scope>NUCLEOTIDE SEQUENCE</scope>
</reference>
<comment type="caution">
    <text evidence="2">The sequence shown here is derived from an EMBL/GenBank/DDBJ whole genome shotgun (WGS) entry which is preliminary data.</text>
</comment>
<dbReference type="AlphaFoldDB" id="A0A0F9XD43"/>
<proteinExistence type="predicted"/>
<sequence>MLVVACLVTVSSCRRLTKALPTTRAKQREGRTVELPIEYVRLLETGQSLEERGLSEMGLLKEDALAAVEILKAAGVRILGGDVWTIKDSNYEVTGVWYTDQRPGETDDECTARSWDESSRYIAAYPDPKEEEGVWFVLVPSDGE</sequence>
<dbReference type="InterPro" id="IPR029080">
    <property type="entry name" value="Imm40"/>
</dbReference>
<gene>
    <name evidence="2" type="ORF">LCGC14_0161610</name>
</gene>